<evidence type="ECO:0000313" key="3">
    <source>
        <dbReference type="Proteomes" id="UP000257501"/>
    </source>
</evidence>
<feature type="transmembrane region" description="Helical" evidence="1">
    <location>
        <begin position="49"/>
        <end position="67"/>
    </location>
</feature>
<keyword evidence="3" id="KW-1185">Reference proteome</keyword>
<evidence type="ECO:0000256" key="1">
    <source>
        <dbReference type="SAM" id="Phobius"/>
    </source>
</evidence>
<dbReference type="GeneID" id="54997345"/>
<keyword evidence="1" id="KW-1133">Transmembrane helix</keyword>
<evidence type="ECO:0000313" key="2">
    <source>
        <dbReference type="EMBL" id="AXF41366.1"/>
    </source>
</evidence>
<proteinExistence type="predicted"/>
<keyword evidence="1" id="KW-0812">Transmembrane</keyword>
<organism evidence="2 3">
    <name type="scientific">Cyanophage S-TIM4</name>
    <dbReference type="NCBI Taxonomy" id="1048189"/>
    <lineage>
        <taxon>Viruses</taxon>
        <taxon>Duplodnaviria</taxon>
        <taxon>Heunggongvirae</taxon>
        <taxon>Uroviricota</taxon>
        <taxon>Caudoviricetes</taxon>
        <taxon>Pantevenvirales</taxon>
        <taxon>Kyanoviridae</taxon>
        <taxon>Thaumasvirus</taxon>
        <taxon>Thaumasvirus stim4</taxon>
    </lineage>
</organism>
<reference evidence="2 3" key="1">
    <citation type="journal article" date="2011" name="Nature">
        <title>Genomic island variability facilitates Prochlorococcus-virus coexistence.</title>
        <authorList>
            <person name="Avrani S."/>
            <person name="Wurtzel O."/>
            <person name="Sharon I."/>
            <person name="Sorek R."/>
            <person name="Lindell D."/>
        </authorList>
    </citation>
    <scope>NUCLEOTIDE SEQUENCE [LARGE SCALE GENOMIC DNA]</scope>
</reference>
<feature type="transmembrane region" description="Helical" evidence="1">
    <location>
        <begin position="25"/>
        <end position="43"/>
    </location>
</feature>
<accession>A0A345AWT3</accession>
<dbReference type="RefSeq" id="YP_009806487.1">
    <property type="nucleotide sequence ID" value="NC_048015.1"/>
</dbReference>
<sequence length="76" mass="8765">MSVYFDRRKALDAEEKKKNEEAAKAVARVVQFFVQPAIVMLLWNWLMPGLFGLATIGYLKAFGLYLMSKILFGKYE</sequence>
<dbReference type="KEGG" id="vg:54997345"/>
<keyword evidence="1" id="KW-0472">Membrane</keyword>
<protein>
    <submittedName>
        <fullName evidence="2">Uncharacterized protein</fullName>
    </submittedName>
</protein>
<dbReference type="EMBL" id="MH512890">
    <property type="protein sequence ID" value="AXF41366.1"/>
    <property type="molecule type" value="Genomic_DNA"/>
</dbReference>
<name>A0A345AWT3_9CAUD</name>
<gene>
    <name evidence="2" type="primary">ORF_230</name>
    <name evidence="2" type="ORF">S-TIM4_ORF_230</name>
</gene>
<dbReference type="Proteomes" id="UP000257501">
    <property type="component" value="Segment"/>
</dbReference>